<reference evidence="2" key="1">
    <citation type="submission" date="2020-10" db="EMBL/GenBank/DDBJ databases">
        <authorList>
            <person name="Gilroy R."/>
        </authorList>
    </citation>
    <scope>NUCLEOTIDE SEQUENCE</scope>
    <source>
        <strain evidence="2">35461</strain>
    </source>
</reference>
<sequence>MCYQITTIGYDAPIMWMTAVAAFLFFKRLRPPAWLTRAVCFLGPSMFGVYLFHESPMRVVLYQLPETWLSDNCPWMPTAVILLGCAAFTFAVSLGVDLLRRAGLAGIRWAWVRAAGRRAR</sequence>
<evidence type="ECO:0000313" key="2">
    <source>
        <dbReference type="EMBL" id="HIV09613.1"/>
    </source>
</evidence>
<organism evidence="2 3">
    <name type="scientific">Candidatus Spyradenecus faecavium</name>
    <dbReference type="NCBI Taxonomy" id="2840947"/>
    <lineage>
        <taxon>Bacteria</taxon>
        <taxon>Pseudomonadati</taxon>
        <taxon>Lentisphaerota</taxon>
        <taxon>Lentisphaeria</taxon>
        <taxon>Lentisphaerales</taxon>
        <taxon>Lentisphaeraceae</taxon>
        <taxon>Lentisphaeraceae incertae sedis</taxon>
        <taxon>Candidatus Spyradenecus</taxon>
    </lineage>
</organism>
<feature type="transmembrane region" description="Helical" evidence="1">
    <location>
        <begin position="6"/>
        <end position="26"/>
    </location>
</feature>
<name>A0A9D1T3T1_9BACT</name>
<dbReference type="Proteomes" id="UP000886845">
    <property type="component" value="Unassembled WGS sequence"/>
</dbReference>
<evidence type="ECO:0008006" key="4">
    <source>
        <dbReference type="Google" id="ProtNLM"/>
    </source>
</evidence>
<dbReference type="AlphaFoldDB" id="A0A9D1T3T1"/>
<feature type="transmembrane region" description="Helical" evidence="1">
    <location>
        <begin position="33"/>
        <end position="52"/>
    </location>
</feature>
<protein>
    <recommendedName>
        <fullName evidence="4">Acyltransferase 3 domain-containing protein</fullName>
    </recommendedName>
</protein>
<dbReference type="EMBL" id="DVOR01000188">
    <property type="protein sequence ID" value="HIV09613.1"/>
    <property type="molecule type" value="Genomic_DNA"/>
</dbReference>
<feature type="transmembrane region" description="Helical" evidence="1">
    <location>
        <begin position="75"/>
        <end position="99"/>
    </location>
</feature>
<comment type="caution">
    <text evidence="2">The sequence shown here is derived from an EMBL/GenBank/DDBJ whole genome shotgun (WGS) entry which is preliminary data.</text>
</comment>
<keyword evidence="1" id="KW-0472">Membrane</keyword>
<accession>A0A9D1T3T1</accession>
<evidence type="ECO:0000313" key="3">
    <source>
        <dbReference type="Proteomes" id="UP000886845"/>
    </source>
</evidence>
<gene>
    <name evidence="2" type="ORF">IAC79_05840</name>
</gene>
<evidence type="ECO:0000256" key="1">
    <source>
        <dbReference type="SAM" id="Phobius"/>
    </source>
</evidence>
<proteinExistence type="predicted"/>
<keyword evidence="1" id="KW-1133">Transmembrane helix</keyword>
<keyword evidence="1" id="KW-0812">Transmembrane</keyword>
<reference evidence="2" key="2">
    <citation type="journal article" date="2021" name="PeerJ">
        <title>Extensive microbial diversity within the chicken gut microbiome revealed by metagenomics and culture.</title>
        <authorList>
            <person name="Gilroy R."/>
            <person name="Ravi A."/>
            <person name="Getino M."/>
            <person name="Pursley I."/>
            <person name="Horton D.L."/>
            <person name="Alikhan N.F."/>
            <person name="Baker D."/>
            <person name="Gharbi K."/>
            <person name="Hall N."/>
            <person name="Watson M."/>
            <person name="Adriaenssens E.M."/>
            <person name="Foster-Nyarko E."/>
            <person name="Jarju S."/>
            <person name="Secka A."/>
            <person name="Antonio M."/>
            <person name="Oren A."/>
            <person name="Chaudhuri R.R."/>
            <person name="La Ragione R."/>
            <person name="Hildebrand F."/>
            <person name="Pallen M.J."/>
        </authorList>
    </citation>
    <scope>NUCLEOTIDE SEQUENCE</scope>
    <source>
        <strain evidence="2">35461</strain>
    </source>
</reference>